<gene>
    <name evidence="3" type="ORF">CPLU01_03267</name>
</gene>
<comment type="caution">
    <text evidence="3">The sequence shown here is derived from an EMBL/GenBank/DDBJ whole genome shotgun (WGS) entry which is preliminary data.</text>
</comment>
<dbReference type="Pfam" id="PF06985">
    <property type="entry name" value="HET"/>
    <property type="match status" value="1"/>
</dbReference>
<name>A0A8H6NLL9_9PEZI</name>
<evidence type="ECO:0000313" key="3">
    <source>
        <dbReference type="EMBL" id="KAF6837155.1"/>
    </source>
</evidence>
<keyword evidence="4" id="KW-1185">Reference proteome</keyword>
<feature type="signal peptide" evidence="1">
    <location>
        <begin position="1"/>
        <end position="15"/>
    </location>
</feature>
<evidence type="ECO:0000313" key="4">
    <source>
        <dbReference type="Proteomes" id="UP000654918"/>
    </source>
</evidence>
<protein>
    <recommendedName>
        <fullName evidence="2">Heterokaryon incompatibility domain-containing protein</fullName>
    </recommendedName>
</protein>
<dbReference type="Proteomes" id="UP000654918">
    <property type="component" value="Unassembled WGS sequence"/>
</dbReference>
<dbReference type="PANTHER" id="PTHR33112:SF16">
    <property type="entry name" value="HETEROKARYON INCOMPATIBILITY DOMAIN-CONTAINING PROTEIN"/>
    <property type="match status" value="1"/>
</dbReference>
<feature type="chain" id="PRO_5034005492" description="Heterokaryon incompatibility domain-containing protein" evidence="1">
    <location>
        <begin position="16"/>
        <end position="602"/>
    </location>
</feature>
<dbReference type="EMBL" id="WIGO01000027">
    <property type="protein sequence ID" value="KAF6837155.1"/>
    <property type="molecule type" value="Genomic_DNA"/>
</dbReference>
<feature type="domain" description="Heterokaryon incompatibility" evidence="2">
    <location>
        <begin position="135"/>
        <end position="285"/>
    </location>
</feature>
<reference evidence="3" key="1">
    <citation type="journal article" date="2020" name="Phytopathology">
        <title>Genome Sequence Resources of Colletotrichum truncatum, C. plurivorum, C. musicola, and C. sojae: Four Species Pathogenic to Soybean (Glycine max).</title>
        <authorList>
            <person name="Rogerio F."/>
            <person name="Boufleur T.R."/>
            <person name="Ciampi-Guillardi M."/>
            <person name="Sukno S.A."/>
            <person name="Thon M.R."/>
            <person name="Massola Junior N.S."/>
            <person name="Baroncelli R."/>
        </authorList>
    </citation>
    <scope>NUCLEOTIDE SEQUENCE</scope>
    <source>
        <strain evidence="3">LFN00145</strain>
    </source>
</reference>
<sequence>MLWLVLATCAPCYSTQQLVHSINYLSTLIREKLKRLKQLEKSIGASTVTVETISQSLQWMDMCSTQHKICQQYQDLADGADDLPLRLIDVDPKGEYLGDKKWRSNMDNLSCDKATHACIRYSQDAKSTDPNGVKYLTLSHRWDNLAPTVLTWETMTEFEEQIPVSNLSATFKDAIQISRCLGFRYIWIDSICINQADTVERTSEISRMERIYRNSELNLSATTGETGLNLPRNPKSVLPIVQKTTTSISQDSKNGTEEYLVVSGGPWETFVDLGPLNSRAWVLQERLLAPRVLHFCQNMVYWECPCLRASEVDSLGEMDYEKLAKYDDYRYNIKKAFAAASMKADVVRGYDNASWVAHIEPFYHIVRSHHSPTQLTYPHDRLPAISGIAKWFRARLDLHSESYLAGIWRETLPGSLLWSVSGLSREGAIRDPEAAPSWSWASVITAGHIDLAFRNRDMVEPYPLFQDLQTVIIPKNGDRFTQLEVATLRLHVTVVPVEREWRNGASKMRLFGHNTWYTESHDLIVVQPRPPILSFIGFRWDTTDNLRADDASSTQRKLFMVPVAVAKGAAWLGGKNYWTPTIKGLILQRLPGKGQYKRVVVY</sequence>
<evidence type="ECO:0000259" key="2">
    <source>
        <dbReference type="Pfam" id="PF06985"/>
    </source>
</evidence>
<dbReference type="PANTHER" id="PTHR33112">
    <property type="entry name" value="DOMAIN PROTEIN, PUTATIVE-RELATED"/>
    <property type="match status" value="1"/>
</dbReference>
<organism evidence="3 4">
    <name type="scientific">Colletotrichum plurivorum</name>
    <dbReference type="NCBI Taxonomy" id="2175906"/>
    <lineage>
        <taxon>Eukaryota</taxon>
        <taxon>Fungi</taxon>
        <taxon>Dikarya</taxon>
        <taxon>Ascomycota</taxon>
        <taxon>Pezizomycotina</taxon>
        <taxon>Sordariomycetes</taxon>
        <taxon>Hypocreomycetidae</taxon>
        <taxon>Glomerellales</taxon>
        <taxon>Glomerellaceae</taxon>
        <taxon>Colletotrichum</taxon>
        <taxon>Colletotrichum orchidearum species complex</taxon>
    </lineage>
</organism>
<accession>A0A8H6NLL9</accession>
<evidence type="ECO:0000256" key="1">
    <source>
        <dbReference type="SAM" id="SignalP"/>
    </source>
</evidence>
<keyword evidence="1" id="KW-0732">Signal</keyword>
<dbReference type="AlphaFoldDB" id="A0A8H6NLL9"/>
<dbReference type="InterPro" id="IPR010730">
    <property type="entry name" value="HET"/>
</dbReference>
<proteinExistence type="predicted"/>